<evidence type="ECO:0000313" key="6">
    <source>
        <dbReference type="EMBL" id="AVD72080.1"/>
    </source>
</evidence>
<dbReference type="Gene3D" id="2.40.50.90">
    <property type="match status" value="1"/>
</dbReference>
<dbReference type="EMBL" id="CP021255">
    <property type="protein sequence ID" value="AVD72080.1"/>
    <property type="molecule type" value="Genomic_DNA"/>
</dbReference>
<evidence type="ECO:0000313" key="7">
    <source>
        <dbReference type="Proteomes" id="UP000239867"/>
    </source>
</evidence>
<gene>
    <name evidence="6" type="ORF">CAY53_11840</name>
</gene>
<dbReference type="Proteomes" id="UP000239867">
    <property type="component" value="Chromosome"/>
</dbReference>
<evidence type="ECO:0000256" key="1">
    <source>
        <dbReference type="ARBA" id="ARBA00022722"/>
    </source>
</evidence>
<dbReference type="Pfam" id="PF00565">
    <property type="entry name" value="SNase"/>
    <property type="match status" value="1"/>
</dbReference>
<feature type="domain" description="TNase-like" evidence="5">
    <location>
        <begin position="79"/>
        <end position="203"/>
    </location>
</feature>
<dbReference type="KEGG" id="deo:CAY53_11840"/>
<organism evidence="6 7">
    <name type="scientific">Desulfobulbus oralis</name>
    <dbReference type="NCBI Taxonomy" id="1986146"/>
    <lineage>
        <taxon>Bacteria</taxon>
        <taxon>Pseudomonadati</taxon>
        <taxon>Thermodesulfobacteriota</taxon>
        <taxon>Desulfobulbia</taxon>
        <taxon>Desulfobulbales</taxon>
        <taxon>Desulfobulbaceae</taxon>
        <taxon>Desulfobulbus</taxon>
    </lineage>
</organism>
<dbReference type="SUPFAM" id="SSF50199">
    <property type="entry name" value="Staphylococcal nuclease"/>
    <property type="match status" value="1"/>
</dbReference>
<dbReference type="GO" id="GO:0016787">
    <property type="term" value="F:hydrolase activity"/>
    <property type="evidence" value="ECO:0007669"/>
    <property type="project" value="UniProtKB-KW"/>
</dbReference>
<feature type="transmembrane region" description="Helical" evidence="4">
    <location>
        <begin position="42"/>
        <end position="60"/>
    </location>
</feature>
<name>A0A2L1GR01_9BACT</name>
<keyword evidence="7" id="KW-1185">Reference proteome</keyword>
<keyword evidence="1" id="KW-0540">Nuclease</keyword>
<evidence type="ECO:0000256" key="2">
    <source>
        <dbReference type="ARBA" id="ARBA00022759"/>
    </source>
</evidence>
<evidence type="ECO:0000259" key="5">
    <source>
        <dbReference type="PROSITE" id="PS50830"/>
    </source>
</evidence>
<keyword evidence="4" id="KW-1133">Transmembrane helix</keyword>
<reference evidence="6 7" key="1">
    <citation type="journal article" date="2018" name="MBio">
        <title>Insights into the evolution of host association through the isolation and characterization of a novel human periodontal pathobiont, Desulfobulbus oralis.</title>
        <authorList>
            <person name="Cross K.L."/>
            <person name="Chirania P."/>
            <person name="Xiong W."/>
            <person name="Beall C.J."/>
            <person name="Elkins J.G."/>
            <person name="Giannone R.J."/>
            <person name="Griffen A.L."/>
            <person name="Guss A.M."/>
            <person name="Hettich R.L."/>
            <person name="Joshi S.S."/>
            <person name="Mokrzan E.M."/>
            <person name="Martin R.K."/>
            <person name="Zhulin I.B."/>
            <person name="Leys E.J."/>
            <person name="Podar M."/>
        </authorList>
    </citation>
    <scope>NUCLEOTIDE SEQUENCE [LARGE SCALE GENOMIC DNA]</scope>
    <source>
        <strain evidence="6 7">ORNL</strain>
    </source>
</reference>
<accession>A0A2L1GR01</accession>
<dbReference type="InterPro" id="IPR035437">
    <property type="entry name" value="SNase_OB-fold_sf"/>
</dbReference>
<evidence type="ECO:0000256" key="3">
    <source>
        <dbReference type="ARBA" id="ARBA00022801"/>
    </source>
</evidence>
<keyword evidence="2" id="KW-0255">Endonuclease</keyword>
<protein>
    <recommendedName>
        <fullName evidence="5">TNase-like domain-containing protein</fullName>
    </recommendedName>
</protein>
<keyword evidence="4" id="KW-0812">Transmembrane</keyword>
<dbReference type="InterPro" id="IPR016071">
    <property type="entry name" value="Staphylococal_nuclease_OB-fold"/>
</dbReference>
<dbReference type="GO" id="GO:0004519">
    <property type="term" value="F:endonuclease activity"/>
    <property type="evidence" value="ECO:0007669"/>
    <property type="project" value="UniProtKB-KW"/>
</dbReference>
<dbReference type="PROSITE" id="PS50830">
    <property type="entry name" value="TNASE_3"/>
    <property type="match status" value="1"/>
</dbReference>
<keyword evidence="3" id="KW-0378">Hydrolase</keyword>
<dbReference type="SMART" id="SM00318">
    <property type="entry name" value="SNc"/>
    <property type="match status" value="1"/>
</dbReference>
<proteinExistence type="predicted"/>
<dbReference type="AlphaFoldDB" id="A0A2L1GR01"/>
<keyword evidence="4" id="KW-0472">Membrane</keyword>
<dbReference type="PANTHER" id="PTHR12302:SF3">
    <property type="entry name" value="SERINE_THREONINE-PROTEIN KINASE 31"/>
    <property type="match status" value="1"/>
</dbReference>
<evidence type="ECO:0000256" key="4">
    <source>
        <dbReference type="SAM" id="Phobius"/>
    </source>
</evidence>
<sequence>MKFFLRHIFIFPISLRIGVRPRISCGHFPGRGGRMQAEKRKIIFLLSFCSLFVLVAWPAAGRVGFFEGNSDTERPGQGSVWTAQVVSLADGDSFQVRRSGKTLRVRLHGIDSPELRQSYGRAALQAARHLLAGREVVLQTVSRDSYGRVVALVWADGRLVNREMVRCGAAWMYPHFCKFPSLCGEWARLQDEARSARLGLWQEPDPAPPWAWRKMHPRERW</sequence>
<dbReference type="OrthoDB" id="9805504at2"/>
<dbReference type="PANTHER" id="PTHR12302">
    <property type="entry name" value="EBNA2 BINDING PROTEIN P100"/>
    <property type="match status" value="1"/>
</dbReference>